<evidence type="ECO:0000313" key="3">
    <source>
        <dbReference type="Proteomes" id="UP000239920"/>
    </source>
</evidence>
<sequence>MWKWKPLRWSHYKNEGYYGYQFKAYEDLVTSIDQYIYFYNHQCYQEKLNSLPPVEYRHQAA</sequence>
<protein>
    <recommendedName>
        <fullName evidence="1">Integrase catalytic domain-containing protein</fullName>
    </recommendedName>
</protein>
<reference evidence="2 3" key="1">
    <citation type="submission" date="2017-09" db="EMBL/GenBank/DDBJ databases">
        <title>Bacterial strain isolated from the female urinary microbiota.</title>
        <authorList>
            <person name="Thomas-White K."/>
            <person name="Kumar N."/>
            <person name="Forster S."/>
            <person name="Putonti C."/>
            <person name="Lawley T."/>
            <person name="Wolfe A.J."/>
        </authorList>
    </citation>
    <scope>NUCLEOTIDE SEQUENCE [LARGE SCALE GENOMIC DNA]</scope>
    <source>
        <strain evidence="2 3">UMB0683</strain>
    </source>
</reference>
<dbReference type="InterPro" id="IPR001584">
    <property type="entry name" value="Integrase_cat-core"/>
</dbReference>
<feature type="domain" description="Integrase catalytic" evidence="1">
    <location>
        <begin position="11"/>
        <end position="59"/>
    </location>
</feature>
<dbReference type="RefSeq" id="WP_104688095.1">
    <property type="nucleotide sequence ID" value="NZ_JBKTHY010000008.1"/>
</dbReference>
<comment type="caution">
    <text evidence="2">The sequence shown here is derived from an EMBL/GenBank/DDBJ whole genome shotgun (WGS) entry which is preliminary data.</text>
</comment>
<proteinExistence type="predicted"/>
<dbReference type="Pfam" id="PF13333">
    <property type="entry name" value="rve_2"/>
    <property type="match status" value="1"/>
</dbReference>
<evidence type="ECO:0000313" key="2">
    <source>
        <dbReference type="EMBL" id="PMB83542.1"/>
    </source>
</evidence>
<gene>
    <name evidence="2" type="ORF">CK797_01530</name>
</gene>
<dbReference type="GO" id="GO:0015074">
    <property type="term" value="P:DNA integration"/>
    <property type="evidence" value="ECO:0007669"/>
    <property type="project" value="InterPro"/>
</dbReference>
<dbReference type="AlphaFoldDB" id="A0A2J6NQE0"/>
<dbReference type="Proteomes" id="UP000239920">
    <property type="component" value="Unassembled WGS sequence"/>
</dbReference>
<dbReference type="EMBL" id="PNFV01000001">
    <property type="protein sequence ID" value="PMB83542.1"/>
    <property type="molecule type" value="Genomic_DNA"/>
</dbReference>
<name>A0A2J6NQE0_9LACO</name>
<accession>A0A2J6NQE0</accession>
<organism evidence="2 3">
    <name type="scientific">Limosilactobacillus pontis</name>
    <dbReference type="NCBI Taxonomy" id="35787"/>
    <lineage>
        <taxon>Bacteria</taxon>
        <taxon>Bacillati</taxon>
        <taxon>Bacillota</taxon>
        <taxon>Bacilli</taxon>
        <taxon>Lactobacillales</taxon>
        <taxon>Lactobacillaceae</taxon>
        <taxon>Limosilactobacillus</taxon>
    </lineage>
</organism>
<evidence type="ECO:0000259" key="1">
    <source>
        <dbReference type="Pfam" id="PF13333"/>
    </source>
</evidence>
<dbReference type="OrthoDB" id="9781005at2"/>